<dbReference type="GO" id="GO:0003700">
    <property type="term" value="F:DNA-binding transcription factor activity"/>
    <property type="evidence" value="ECO:0007669"/>
    <property type="project" value="InterPro"/>
</dbReference>
<organism evidence="2 3">
    <name type="scientific">Mycolicibacterium brumae</name>
    <dbReference type="NCBI Taxonomy" id="85968"/>
    <lineage>
        <taxon>Bacteria</taxon>
        <taxon>Bacillati</taxon>
        <taxon>Actinomycetota</taxon>
        <taxon>Actinomycetes</taxon>
        <taxon>Mycobacteriales</taxon>
        <taxon>Mycobacteriaceae</taxon>
        <taxon>Mycolicibacterium</taxon>
    </lineage>
</organism>
<feature type="domain" description="HTH marR-type" evidence="1">
    <location>
        <begin position="1"/>
        <end position="129"/>
    </location>
</feature>
<name>A0A2G5PAK0_9MYCO</name>
<dbReference type="STRING" id="85968.GCA_900073015_00965"/>
<dbReference type="EMBL" id="PDCN02000010">
    <property type="protein sequence ID" value="PIB75375.1"/>
    <property type="molecule type" value="Genomic_DNA"/>
</dbReference>
<dbReference type="InterPro" id="IPR000835">
    <property type="entry name" value="HTH_MarR-typ"/>
</dbReference>
<accession>A0A2G5PAK0</accession>
<proteinExistence type="predicted"/>
<dbReference type="PRINTS" id="PR00598">
    <property type="entry name" value="HTHMARR"/>
</dbReference>
<sequence length="145" mass="15447">MLAFQTATRDLVGLALRSVERANLTIPQYRLLQVLADLGTVSSSRCAKALGVAGSSVTRLADRLHAAGYLVRGDDPDNRSVVTLSLTTTGRRAVRQVTAHRSKELARALRGLDPDERAACVNVLTALHDRLGVGADDDAAHPLPV</sequence>
<dbReference type="AlphaFoldDB" id="A0A2G5PAK0"/>
<evidence type="ECO:0000313" key="2">
    <source>
        <dbReference type="EMBL" id="PIB75375.1"/>
    </source>
</evidence>
<comment type="caution">
    <text evidence="2">The sequence shown here is derived from an EMBL/GenBank/DDBJ whole genome shotgun (WGS) entry which is preliminary data.</text>
</comment>
<dbReference type="OrthoDB" id="162531at2"/>
<dbReference type="Proteomes" id="UP000230551">
    <property type="component" value="Unassembled WGS sequence"/>
</dbReference>
<dbReference type="Gene3D" id="1.10.10.10">
    <property type="entry name" value="Winged helix-like DNA-binding domain superfamily/Winged helix DNA-binding domain"/>
    <property type="match status" value="1"/>
</dbReference>
<keyword evidence="3" id="KW-1185">Reference proteome</keyword>
<dbReference type="InterPro" id="IPR036390">
    <property type="entry name" value="WH_DNA-bd_sf"/>
</dbReference>
<gene>
    <name evidence="2" type="ORF">CQY22_009540</name>
</gene>
<dbReference type="GO" id="GO:0006950">
    <property type="term" value="P:response to stress"/>
    <property type="evidence" value="ECO:0007669"/>
    <property type="project" value="TreeGrafter"/>
</dbReference>
<dbReference type="SMART" id="SM00347">
    <property type="entry name" value="HTH_MARR"/>
    <property type="match status" value="1"/>
</dbReference>
<dbReference type="Pfam" id="PF12802">
    <property type="entry name" value="MarR_2"/>
    <property type="match status" value="1"/>
</dbReference>
<reference evidence="2 3" key="1">
    <citation type="journal article" date="2017" name="Infect. Genet. Evol.">
        <title>The new phylogeny of the genus Mycobacterium: The old and the news.</title>
        <authorList>
            <person name="Tortoli E."/>
            <person name="Fedrizzi T."/>
            <person name="Meehan C.J."/>
            <person name="Trovato A."/>
            <person name="Grottola A."/>
            <person name="Giacobazzi E."/>
            <person name="Serpini G.F."/>
            <person name="Tagliazucchi S."/>
            <person name="Fabio A."/>
            <person name="Bettua C."/>
            <person name="Bertorelli R."/>
            <person name="Frascaro F."/>
            <person name="De Sanctis V."/>
            <person name="Pecorari M."/>
            <person name="Jousson O."/>
            <person name="Segata N."/>
            <person name="Cirillo D.M."/>
        </authorList>
    </citation>
    <scope>NUCLEOTIDE SEQUENCE [LARGE SCALE GENOMIC DNA]</scope>
    <source>
        <strain evidence="2 3">CIP1034565</strain>
    </source>
</reference>
<dbReference type="SUPFAM" id="SSF46785">
    <property type="entry name" value="Winged helix' DNA-binding domain"/>
    <property type="match status" value="1"/>
</dbReference>
<evidence type="ECO:0000313" key="3">
    <source>
        <dbReference type="Proteomes" id="UP000230551"/>
    </source>
</evidence>
<dbReference type="PROSITE" id="PS50995">
    <property type="entry name" value="HTH_MARR_2"/>
    <property type="match status" value="1"/>
</dbReference>
<dbReference type="PANTHER" id="PTHR33164">
    <property type="entry name" value="TRANSCRIPTIONAL REGULATOR, MARR FAMILY"/>
    <property type="match status" value="1"/>
</dbReference>
<dbReference type="InterPro" id="IPR036388">
    <property type="entry name" value="WH-like_DNA-bd_sf"/>
</dbReference>
<dbReference type="PANTHER" id="PTHR33164:SF94">
    <property type="entry name" value="TRANSCRIPTIONAL REGULATORY PROTEIN-RELATED"/>
    <property type="match status" value="1"/>
</dbReference>
<protein>
    <submittedName>
        <fullName evidence="2">MarR family transcriptional regulator</fullName>
    </submittedName>
</protein>
<dbReference type="InterPro" id="IPR039422">
    <property type="entry name" value="MarR/SlyA-like"/>
</dbReference>
<evidence type="ECO:0000259" key="1">
    <source>
        <dbReference type="PROSITE" id="PS50995"/>
    </source>
</evidence>